<protein>
    <submittedName>
        <fullName evidence="2">Uncharacterized protein</fullName>
    </submittedName>
</protein>
<dbReference type="EMBL" id="MDYQ01000661">
    <property type="protein sequence ID" value="PRP73174.1"/>
    <property type="molecule type" value="Genomic_DNA"/>
</dbReference>
<sequence>MGVWGIVATSGITTFLGLMAVVCILWPLYYNTFEYQEWMEGDCILDRYVIQTSLLDTYTLQYRVVFRVNISSSESPYTSTNYSLSAIRPRYGDSDWIFWESTEADAVTRAKGLLAGFPITCWIPPLALNFPPGGDAGLIYLDTETSPQMSVVNSTKWYTVGIFLAITALCFGIATGYLTYKLDTKRRRKWKREQEKNPTRNHWKELDE</sequence>
<comment type="caution">
    <text evidence="2">The sequence shown here is derived from an EMBL/GenBank/DDBJ whole genome shotgun (WGS) entry which is preliminary data.</text>
</comment>
<keyword evidence="1" id="KW-1133">Transmembrane helix</keyword>
<evidence type="ECO:0000313" key="2">
    <source>
        <dbReference type="EMBL" id="PRP73174.1"/>
    </source>
</evidence>
<accession>A0A2P6MN81</accession>
<evidence type="ECO:0000256" key="1">
    <source>
        <dbReference type="SAM" id="Phobius"/>
    </source>
</evidence>
<organism evidence="2 3">
    <name type="scientific">Planoprotostelium fungivorum</name>
    <dbReference type="NCBI Taxonomy" id="1890364"/>
    <lineage>
        <taxon>Eukaryota</taxon>
        <taxon>Amoebozoa</taxon>
        <taxon>Evosea</taxon>
        <taxon>Variosea</taxon>
        <taxon>Cavosteliida</taxon>
        <taxon>Cavosteliaceae</taxon>
        <taxon>Planoprotostelium</taxon>
    </lineage>
</organism>
<dbReference type="InParanoid" id="A0A2P6MN81"/>
<proteinExistence type="predicted"/>
<name>A0A2P6MN81_9EUKA</name>
<feature type="transmembrane region" description="Helical" evidence="1">
    <location>
        <begin position="157"/>
        <end position="180"/>
    </location>
</feature>
<evidence type="ECO:0000313" key="3">
    <source>
        <dbReference type="Proteomes" id="UP000241769"/>
    </source>
</evidence>
<gene>
    <name evidence="2" type="ORF">PROFUN_03488</name>
</gene>
<keyword evidence="3" id="KW-1185">Reference proteome</keyword>
<keyword evidence="1" id="KW-0812">Transmembrane</keyword>
<feature type="transmembrane region" description="Helical" evidence="1">
    <location>
        <begin position="7"/>
        <end position="29"/>
    </location>
</feature>
<dbReference type="Proteomes" id="UP000241769">
    <property type="component" value="Unassembled WGS sequence"/>
</dbReference>
<reference evidence="2 3" key="1">
    <citation type="journal article" date="2018" name="Genome Biol. Evol.">
        <title>Multiple Roots of Fruiting Body Formation in Amoebozoa.</title>
        <authorList>
            <person name="Hillmann F."/>
            <person name="Forbes G."/>
            <person name="Novohradska S."/>
            <person name="Ferling I."/>
            <person name="Riege K."/>
            <person name="Groth M."/>
            <person name="Westermann M."/>
            <person name="Marz M."/>
            <person name="Spaller T."/>
            <person name="Winckler T."/>
            <person name="Schaap P."/>
            <person name="Glockner G."/>
        </authorList>
    </citation>
    <scope>NUCLEOTIDE SEQUENCE [LARGE SCALE GENOMIC DNA]</scope>
    <source>
        <strain evidence="2 3">Jena</strain>
    </source>
</reference>
<keyword evidence="1" id="KW-0472">Membrane</keyword>
<dbReference type="AlphaFoldDB" id="A0A2P6MN81"/>